<keyword evidence="7" id="KW-0443">Lipid metabolism</keyword>
<evidence type="ECO:0000256" key="8">
    <source>
        <dbReference type="ARBA" id="ARBA00049556"/>
    </source>
</evidence>
<evidence type="ECO:0000256" key="5">
    <source>
        <dbReference type="ARBA" id="ARBA00023002"/>
    </source>
</evidence>
<dbReference type="SUPFAM" id="SSF48179">
    <property type="entry name" value="6-phosphogluconate dehydrogenase C-terminal domain-like"/>
    <property type="match status" value="2"/>
</dbReference>
<dbReference type="InterPro" id="IPR001753">
    <property type="entry name" value="Enoyl-CoA_hydra/iso"/>
</dbReference>
<dbReference type="EMBL" id="BMLW01000011">
    <property type="protein sequence ID" value="GGP14129.1"/>
    <property type="molecule type" value="Genomic_DNA"/>
</dbReference>
<keyword evidence="4" id="KW-0442">Lipid degradation</keyword>
<comment type="pathway">
    <text evidence="1">Lipid metabolism; fatty acid beta-oxidation.</text>
</comment>
<dbReference type="Proteomes" id="UP000641206">
    <property type="component" value="Unassembled WGS sequence"/>
</dbReference>
<dbReference type="Gene3D" id="3.40.50.720">
    <property type="entry name" value="NAD(P)-binding Rossmann-like Domain"/>
    <property type="match status" value="1"/>
</dbReference>
<evidence type="ECO:0000256" key="3">
    <source>
        <dbReference type="ARBA" id="ARBA00022832"/>
    </source>
</evidence>
<gene>
    <name evidence="11" type="ORF">GCM10011346_36860</name>
</gene>
<evidence type="ECO:0000259" key="9">
    <source>
        <dbReference type="Pfam" id="PF00725"/>
    </source>
</evidence>
<comment type="similarity">
    <text evidence="2">Belongs to the 3-hydroxyacyl-CoA dehydrogenase family.</text>
</comment>
<sequence length="797" mass="88384">MTYSIKSAAVIGSGVMGSGIAAHLANAGLSVTMFDRVPDSLTNKEKKQGLTLEDKKVRYRIVEESKKKLVKQKPSPITSKKSLELIQVANLEDDLALLSEADWIVEVIVENLEAKKELFKKVDAHRRAGTITSSNTSGISVEAMIADSSEDMQEHFLGTHFFNPPRYLKLLEVIPTEKTRTEVLSFMKTFGEDVLGKGVVEAKDTPNFIANRIGTYGLLVTVQEMEKQGLSVGEIDSITGPLIGRPKSATFRTLDVVGIDTFYHVANNVYHHVSDSKEKEIFTVPDFLKKMIEKGWIGAKSGKGFYEKKKDRTIVEITPGTLEYQERKRLKTAAVELAKQEKGVKRKMKALINQEGDKASDFIWSIIKPVLLYSADLVGEIADDIVSIDDAMKWGFGWELGPFEIWDAIGVSAAVERIQDEDTAVPSWVLDMLEEGNETFYKQEKGDIYFYHEDEYKQKVVNKKEISLAAIKEQKGTIKKNAGASLIDIGDGVALLEFHSRSNAIGLDIIQMVNESIEEVNKNYKGLVIGNQGKNFCVGANLAMMLMEAQDDNIFELDLVIRQFQNMAMNIKYSNKPVVAAPFNMTLGGGAEVSLPAAAIQASPETYMGLVEFGVGLIPGGGGTKELYLKELRNLPEGVDVDLTKVANDVFEKVATAKVSTSAREAMENGYLNKNDRISRNPDHVLYDAKKRVLSLFNEGYEKPVREKIPVVGEAGYAAMVMGAKSLHYSGYASEYDLKIAERLAYVLSGGRIKEGTEIDEQVMLDLEREAFLSLIAEPLTQQRMQHMLVKGKPLRN</sequence>
<evidence type="ECO:0000313" key="11">
    <source>
        <dbReference type="EMBL" id="GGP14129.1"/>
    </source>
</evidence>
<evidence type="ECO:0000259" key="10">
    <source>
        <dbReference type="Pfam" id="PF02737"/>
    </source>
</evidence>
<dbReference type="PANTHER" id="PTHR48075:SF7">
    <property type="entry name" value="3-HYDROXYACYL-COA DEHYDROGENASE-RELATED"/>
    <property type="match status" value="1"/>
</dbReference>
<reference evidence="12" key="1">
    <citation type="journal article" date="2019" name="Int. J. Syst. Evol. Microbiol.">
        <title>The Global Catalogue of Microorganisms (GCM) 10K type strain sequencing project: providing services to taxonomists for standard genome sequencing and annotation.</title>
        <authorList>
            <consortium name="The Broad Institute Genomics Platform"/>
            <consortium name="The Broad Institute Genome Sequencing Center for Infectious Disease"/>
            <person name="Wu L."/>
            <person name="Ma J."/>
        </authorList>
    </citation>
    <scope>NUCLEOTIDE SEQUENCE [LARGE SCALE GENOMIC DNA]</scope>
    <source>
        <strain evidence="12">CGMCC 1.7693</strain>
    </source>
</reference>
<evidence type="ECO:0000256" key="1">
    <source>
        <dbReference type="ARBA" id="ARBA00005005"/>
    </source>
</evidence>
<dbReference type="InterPro" id="IPR006176">
    <property type="entry name" value="3-OHacyl-CoA_DH_NAD-bd"/>
</dbReference>
<protein>
    <submittedName>
        <fullName evidence="11">Enoyl-CoA hydratase</fullName>
    </submittedName>
</protein>
<dbReference type="InterPro" id="IPR029045">
    <property type="entry name" value="ClpP/crotonase-like_dom_sf"/>
</dbReference>
<dbReference type="InterPro" id="IPR008927">
    <property type="entry name" value="6-PGluconate_DH-like_C_sf"/>
</dbReference>
<feature type="domain" description="3-hydroxyacyl-CoA dehydrogenase C-terminal" evidence="9">
    <location>
        <begin position="208"/>
        <end position="307"/>
    </location>
</feature>
<dbReference type="Gene3D" id="1.10.1040.50">
    <property type="match status" value="1"/>
</dbReference>
<dbReference type="InterPro" id="IPR006108">
    <property type="entry name" value="3HC_DH_C"/>
</dbReference>
<accession>A0ABQ2NZ53</accession>
<name>A0ABQ2NZ53_9BACI</name>
<dbReference type="Pfam" id="PF00725">
    <property type="entry name" value="3HCDH"/>
    <property type="match status" value="1"/>
</dbReference>
<evidence type="ECO:0000313" key="12">
    <source>
        <dbReference type="Proteomes" id="UP000641206"/>
    </source>
</evidence>
<comment type="catalytic activity">
    <reaction evidence="8">
        <text>a (3S)-3-hydroxyacyl-CoA + NAD(+) = a 3-oxoacyl-CoA + NADH + H(+)</text>
        <dbReference type="Rhea" id="RHEA:22432"/>
        <dbReference type="ChEBI" id="CHEBI:15378"/>
        <dbReference type="ChEBI" id="CHEBI:57318"/>
        <dbReference type="ChEBI" id="CHEBI:57540"/>
        <dbReference type="ChEBI" id="CHEBI:57945"/>
        <dbReference type="ChEBI" id="CHEBI:90726"/>
        <dbReference type="EC" id="1.1.1.35"/>
    </reaction>
</comment>
<dbReference type="Gene3D" id="3.90.226.10">
    <property type="entry name" value="2-enoyl-CoA Hydratase, Chain A, domain 1"/>
    <property type="match status" value="1"/>
</dbReference>
<organism evidence="11 12">
    <name type="scientific">Oceanobacillus neutriphilus</name>
    <dbReference type="NCBI Taxonomy" id="531815"/>
    <lineage>
        <taxon>Bacteria</taxon>
        <taxon>Bacillati</taxon>
        <taxon>Bacillota</taxon>
        <taxon>Bacilli</taxon>
        <taxon>Bacillales</taxon>
        <taxon>Bacillaceae</taxon>
        <taxon>Oceanobacillus</taxon>
    </lineage>
</organism>
<keyword evidence="6" id="KW-0520">NAD</keyword>
<dbReference type="PANTHER" id="PTHR48075">
    <property type="entry name" value="3-HYDROXYACYL-COA DEHYDROGENASE FAMILY PROTEIN"/>
    <property type="match status" value="1"/>
</dbReference>
<comment type="caution">
    <text evidence="11">The sequence shown here is derived from an EMBL/GenBank/DDBJ whole genome shotgun (WGS) entry which is preliminary data.</text>
</comment>
<evidence type="ECO:0000256" key="6">
    <source>
        <dbReference type="ARBA" id="ARBA00023027"/>
    </source>
</evidence>
<dbReference type="CDD" id="cd06558">
    <property type="entry name" value="crotonase-like"/>
    <property type="match status" value="1"/>
</dbReference>
<dbReference type="SUPFAM" id="SSF52096">
    <property type="entry name" value="ClpP/crotonase"/>
    <property type="match status" value="1"/>
</dbReference>
<keyword evidence="12" id="KW-1185">Reference proteome</keyword>
<keyword evidence="5" id="KW-0560">Oxidoreductase</keyword>
<dbReference type="Pfam" id="PF00378">
    <property type="entry name" value="ECH_1"/>
    <property type="match status" value="1"/>
</dbReference>
<feature type="domain" description="3-hydroxyacyl-CoA dehydrogenase NAD binding" evidence="10">
    <location>
        <begin position="8"/>
        <end position="205"/>
    </location>
</feature>
<evidence type="ECO:0000256" key="4">
    <source>
        <dbReference type="ARBA" id="ARBA00022963"/>
    </source>
</evidence>
<proteinExistence type="inferred from homology"/>
<dbReference type="InterPro" id="IPR036291">
    <property type="entry name" value="NAD(P)-bd_dom_sf"/>
</dbReference>
<dbReference type="RefSeq" id="WP_188735955.1">
    <property type="nucleotide sequence ID" value="NZ_BMLW01000011.1"/>
</dbReference>
<dbReference type="SUPFAM" id="SSF51735">
    <property type="entry name" value="NAD(P)-binding Rossmann-fold domains"/>
    <property type="match status" value="1"/>
</dbReference>
<keyword evidence="3" id="KW-0276">Fatty acid metabolism</keyword>
<dbReference type="Pfam" id="PF02737">
    <property type="entry name" value="3HCDH_N"/>
    <property type="match status" value="1"/>
</dbReference>
<evidence type="ECO:0000256" key="2">
    <source>
        <dbReference type="ARBA" id="ARBA00009463"/>
    </source>
</evidence>
<evidence type="ECO:0000256" key="7">
    <source>
        <dbReference type="ARBA" id="ARBA00023098"/>
    </source>
</evidence>